<dbReference type="PIRSF" id="PIRSF017082">
    <property type="entry name" value="YflP"/>
    <property type="match status" value="1"/>
</dbReference>
<comment type="similarity">
    <text evidence="1">Belongs to the UPF0065 (bug) family.</text>
</comment>
<reference evidence="4" key="1">
    <citation type="journal article" date="2019" name="Int. J. Syst. Evol. Microbiol.">
        <title>The Global Catalogue of Microorganisms (GCM) 10K type strain sequencing project: providing services to taxonomists for standard genome sequencing and annotation.</title>
        <authorList>
            <consortium name="The Broad Institute Genomics Platform"/>
            <consortium name="The Broad Institute Genome Sequencing Center for Infectious Disease"/>
            <person name="Wu L."/>
            <person name="Ma J."/>
        </authorList>
    </citation>
    <scope>NUCLEOTIDE SEQUENCE [LARGE SCALE GENOMIC DNA]</scope>
    <source>
        <strain evidence="4">CGMCC 1.12371</strain>
    </source>
</reference>
<dbReference type="SUPFAM" id="SSF53850">
    <property type="entry name" value="Periplasmic binding protein-like II"/>
    <property type="match status" value="1"/>
</dbReference>
<dbReference type="CDD" id="cd07012">
    <property type="entry name" value="PBP2_Bug_TTT"/>
    <property type="match status" value="1"/>
</dbReference>
<dbReference type="Proteomes" id="UP001596501">
    <property type="component" value="Unassembled WGS sequence"/>
</dbReference>
<dbReference type="InterPro" id="IPR042100">
    <property type="entry name" value="Bug_dom1"/>
</dbReference>
<dbReference type="RefSeq" id="WP_382203335.1">
    <property type="nucleotide sequence ID" value="NZ_JBHTCA010000006.1"/>
</dbReference>
<keyword evidence="2" id="KW-0732">Signal</keyword>
<evidence type="ECO:0000313" key="4">
    <source>
        <dbReference type="Proteomes" id="UP001596501"/>
    </source>
</evidence>
<evidence type="ECO:0000256" key="2">
    <source>
        <dbReference type="SAM" id="SignalP"/>
    </source>
</evidence>
<keyword evidence="4" id="KW-1185">Reference proteome</keyword>
<dbReference type="EMBL" id="JBHTCA010000006">
    <property type="protein sequence ID" value="MFC7409378.1"/>
    <property type="molecule type" value="Genomic_DNA"/>
</dbReference>
<sequence length="325" mass="35282">MFYRRSLVCASALWAMICSIPLAHAQNDRFPAGPIKLVVNFPAGGNADLLGRVYARKLAELLSTPVVVDNKGGAAGTIGAEFVAKAPADGHTLLITPYSVFTNRNPAIKTSYNALEDFVPVLPMTLAPLVLAASAESQITSLKQLEQFAQTQRLSYGTYGPMTTTHIGQHRVAKQLKARDAVAVSYRGEAPMLADLLGGQIQMGVLSMAAARENEKTGKIKLLGVFSAQRIEFIPQLPTMRELGFLDVDWTDGVVVFASARTPATVLKRLQEVSRKLLQDEDTLRTLRAQPNQAWLDMSPQALKAQMAADISFWDKAQTEVGATQ</sequence>
<gene>
    <name evidence="3" type="ORF">ACFQPB_10950</name>
</gene>
<evidence type="ECO:0000313" key="3">
    <source>
        <dbReference type="EMBL" id="MFC7409378.1"/>
    </source>
</evidence>
<organism evidence="3 4">
    <name type="scientific">Hydrogenophaga atypica</name>
    <dbReference type="NCBI Taxonomy" id="249409"/>
    <lineage>
        <taxon>Bacteria</taxon>
        <taxon>Pseudomonadati</taxon>
        <taxon>Pseudomonadota</taxon>
        <taxon>Betaproteobacteria</taxon>
        <taxon>Burkholderiales</taxon>
        <taxon>Comamonadaceae</taxon>
        <taxon>Hydrogenophaga</taxon>
    </lineage>
</organism>
<dbReference type="PANTHER" id="PTHR42928:SF5">
    <property type="entry name" value="BLR1237 PROTEIN"/>
    <property type="match status" value="1"/>
</dbReference>
<dbReference type="PANTHER" id="PTHR42928">
    <property type="entry name" value="TRICARBOXYLATE-BINDING PROTEIN"/>
    <property type="match status" value="1"/>
</dbReference>
<protein>
    <submittedName>
        <fullName evidence="3">Bug family tripartite tricarboxylate transporter substrate binding protein</fullName>
    </submittedName>
</protein>
<proteinExistence type="inferred from homology"/>
<feature type="chain" id="PRO_5045221440" evidence="2">
    <location>
        <begin position="26"/>
        <end position="325"/>
    </location>
</feature>
<name>A0ABW2QLE4_9BURK</name>
<dbReference type="Gene3D" id="3.40.190.10">
    <property type="entry name" value="Periplasmic binding protein-like II"/>
    <property type="match status" value="1"/>
</dbReference>
<accession>A0ABW2QLE4</accession>
<evidence type="ECO:0000256" key="1">
    <source>
        <dbReference type="ARBA" id="ARBA00006987"/>
    </source>
</evidence>
<dbReference type="InterPro" id="IPR005064">
    <property type="entry name" value="BUG"/>
</dbReference>
<comment type="caution">
    <text evidence="3">The sequence shown here is derived from an EMBL/GenBank/DDBJ whole genome shotgun (WGS) entry which is preliminary data.</text>
</comment>
<feature type="signal peptide" evidence="2">
    <location>
        <begin position="1"/>
        <end position="25"/>
    </location>
</feature>
<dbReference type="Pfam" id="PF03401">
    <property type="entry name" value="TctC"/>
    <property type="match status" value="1"/>
</dbReference>
<dbReference type="Gene3D" id="3.40.190.150">
    <property type="entry name" value="Bordetella uptake gene, domain 1"/>
    <property type="match status" value="1"/>
</dbReference>